<organism evidence="2 3">
    <name type="scientific">Clathrospora elynae</name>
    <dbReference type="NCBI Taxonomy" id="706981"/>
    <lineage>
        <taxon>Eukaryota</taxon>
        <taxon>Fungi</taxon>
        <taxon>Dikarya</taxon>
        <taxon>Ascomycota</taxon>
        <taxon>Pezizomycotina</taxon>
        <taxon>Dothideomycetes</taxon>
        <taxon>Pleosporomycetidae</taxon>
        <taxon>Pleosporales</taxon>
        <taxon>Diademaceae</taxon>
        <taxon>Clathrospora</taxon>
    </lineage>
</organism>
<feature type="compositionally biased region" description="Polar residues" evidence="1">
    <location>
        <begin position="389"/>
        <end position="406"/>
    </location>
</feature>
<protein>
    <submittedName>
        <fullName evidence="2">Uncharacterized protein</fullName>
    </submittedName>
</protein>
<dbReference type="OrthoDB" id="3686891at2759"/>
<feature type="compositionally biased region" description="Polar residues" evidence="1">
    <location>
        <begin position="166"/>
        <end position="175"/>
    </location>
</feature>
<feature type="compositionally biased region" description="Polar residues" evidence="1">
    <location>
        <begin position="449"/>
        <end position="462"/>
    </location>
</feature>
<accession>A0A6A5S7Z8</accession>
<dbReference type="AlphaFoldDB" id="A0A6A5S7Z8"/>
<gene>
    <name evidence="2" type="ORF">EJ02DRAFT_506665</name>
</gene>
<reference evidence="2" key="1">
    <citation type="journal article" date="2020" name="Stud. Mycol.">
        <title>101 Dothideomycetes genomes: a test case for predicting lifestyles and emergence of pathogens.</title>
        <authorList>
            <person name="Haridas S."/>
            <person name="Albert R."/>
            <person name="Binder M."/>
            <person name="Bloem J."/>
            <person name="Labutti K."/>
            <person name="Salamov A."/>
            <person name="Andreopoulos B."/>
            <person name="Baker S."/>
            <person name="Barry K."/>
            <person name="Bills G."/>
            <person name="Bluhm B."/>
            <person name="Cannon C."/>
            <person name="Castanera R."/>
            <person name="Culley D."/>
            <person name="Daum C."/>
            <person name="Ezra D."/>
            <person name="Gonzalez J."/>
            <person name="Henrissat B."/>
            <person name="Kuo A."/>
            <person name="Liang C."/>
            <person name="Lipzen A."/>
            <person name="Lutzoni F."/>
            <person name="Magnuson J."/>
            <person name="Mondo S."/>
            <person name="Nolan M."/>
            <person name="Ohm R."/>
            <person name="Pangilinan J."/>
            <person name="Park H.-J."/>
            <person name="Ramirez L."/>
            <person name="Alfaro M."/>
            <person name="Sun H."/>
            <person name="Tritt A."/>
            <person name="Yoshinaga Y."/>
            <person name="Zwiers L.-H."/>
            <person name="Turgeon B."/>
            <person name="Goodwin S."/>
            <person name="Spatafora J."/>
            <person name="Crous P."/>
            <person name="Grigoriev I."/>
        </authorList>
    </citation>
    <scope>NUCLEOTIDE SEQUENCE</scope>
    <source>
        <strain evidence="2">CBS 161.51</strain>
    </source>
</reference>
<evidence type="ECO:0000313" key="3">
    <source>
        <dbReference type="Proteomes" id="UP000800038"/>
    </source>
</evidence>
<evidence type="ECO:0000256" key="1">
    <source>
        <dbReference type="SAM" id="MobiDB-lite"/>
    </source>
</evidence>
<feature type="region of interest" description="Disordered" evidence="1">
    <location>
        <begin position="129"/>
        <end position="184"/>
    </location>
</feature>
<feature type="region of interest" description="Disordered" evidence="1">
    <location>
        <begin position="81"/>
        <end position="105"/>
    </location>
</feature>
<dbReference type="Proteomes" id="UP000800038">
    <property type="component" value="Unassembled WGS sequence"/>
</dbReference>
<sequence length="627" mass="70580">MKQSPRQAELKLQLSEHHQYDTFAERHYTDSDADETHSIFYEEAIHPHGEAGALDDFHESYNQHYGNANGFSQSHVTNIGLGSERTASHGPHPSHQSPRFGPQDDSILLRGVEKYVELSSPGYRGRELRRGETHFLPEGPTPGYNMHRRSFSLEGPSLAPMPSLPQPSSRHSSAPPQAAGQHYSPFRDCFRSSQEAKDYRHSRMRFDRHPWLSPNEDPTIDQVERDRRGNVERIYNAMINGDVARDNDKSTALKRWVREPHYQSDLVEAYAHKVFDCLLEQVKIGFRGWHQNDYVNDERKGEDEDRDVNCAGRLENIITALEQEKSICENVMSSAWQIRMFVNAPKAYSKRKDQNRVGNSKRPNAKGNDASHNAPPAKRPKVSGRTMRGRSSTTSELPVSRGTTPQPLYESTGLPYMTNPALQRVAASPPTAKFLAPQAPMQRLGPRSQRGSFGQHQVSTMSPRAPPRTAQPQQISRITSVPPNKQAIISTPPPPTSHSHFSAPATADDAKPLNMVQPFSWQQTDAFGEPSGIPFQQITHDDSTMYSGIVNWSHEVPSFPLDEPHGSANIFEHHPEMGVSLADLERLPSAQLDDTTQTQHFETMWGQQHGVQPFSYHDLCSDRPKQP</sequence>
<proteinExistence type="predicted"/>
<evidence type="ECO:0000313" key="2">
    <source>
        <dbReference type="EMBL" id="KAF1936172.1"/>
    </source>
</evidence>
<keyword evidence="3" id="KW-1185">Reference proteome</keyword>
<dbReference type="EMBL" id="ML976206">
    <property type="protein sequence ID" value="KAF1936172.1"/>
    <property type="molecule type" value="Genomic_DNA"/>
</dbReference>
<name>A0A6A5S7Z8_9PLEO</name>
<feature type="region of interest" description="Disordered" evidence="1">
    <location>
        <begin position="347"/>
        <end position="415"/>
    </location>
</feature>
<feature type="region of interest" description="Disordered" evidence="1">
    <location>
        <begin position="442"/>
        <end position="475"/>
    </location>
</feature>